<organism evidence="1 2">
    <name type="scientific">Candidatus Accumulibacter cognatus</name>
    <dbReference type="NCBI Taxonomy" id="2954383"/>
    <lineage>
        <taxon>Bacteria</taxon>
        <taxon>Pseudomonadati</taxon>
        <taxon>Pseudomonadota</taxon>
        <taxon>Betaproteobacteria</taxon>
        <taxon>Candidatus Accumulibacter</taxon>
    </lineage>
</organism>
<dbReference type="Proteomes" id="UP000509684">
    <property type="component" value="Chromosome"/>
</dbReference>
<dbReference type="EMBL" id="CP058708">
    <property type="protein sequence ID" value="QLH50266.1"/>
    <property type="molecule type" value="Genomic_DNA"/>
</dbReference>
<name>A0A7D5NAJ7_9PROT</name>
<evidence type="ECO:0000313" key="1">
    <source>
        <dbReference type="EMBL" id="QLH50266.1"/>
    </source>
</evidence>
<dbReference type="KEGG" id="acog:HWD57_11085"/>
<accession>A0A7D5NAJ7</accession>
<reference evidence="1 2" key="1">
    <citation type="journal article" date="2019" name="Microbiome">
        <title>Annotated bacterial chromosomes from frame-shift-corrected long-read metagenomic data.</title>
        <authorList>
            <person name="Arumugam K."/>
            <person name="Bagci C."/>
            <person name="Bessarab I."/>
            <person name="Beier S."/>
            <person name="Buchfink B."/>
            <person name="Gorska A."/>
            <person name="Qiu G."/>
            <person name="Huson D.H."/>
            <person name="Williams R.B.H."/>
        </authorList>
    </citation>
    <scope>NUCLEOTIDE SEQUENCE [LARGE SCALE GENOMIC DNA]</scope>
    <source>
        <strain evidence="1">SSA1</strain>
    </source>
</reference>
<gene>
    <name evidence="1" type="ORF">HWD57_11085</name>
</gene>
<protein>
    <submittedName>
        <fullName evidence="1">Uncharacterized protein</fullName>
    </submittedName>
</protein>
<sequence length="144" mass="16693">MYAVHEINHLLKALNRFNAQVMVALDNEALTEFARAFRDTPTAKWLALRDEFSHEIPVFIATPQEEWWARWPDRLTRTALALAAWQLSSDLEILLSEIQDSDRLRNPLDPAWMRDLASKAVDEFALIRRFSCLWPAQLGSPFVD</sequence>
<evidence type="ECO:0000313" key="2">
    <source>
        <dbReference type="Proteomes" id="UP000509684"/>
    </source>
</evidence>
<dbReference type="AlphaFoldDB" id="A0A7D5NAJ7"/>
<proteinExistence type="predicted"/>